<dbReference type="InterPro" id="IPR032466">
    <property type="entry name" value="Metal_Hydrolase"/>
</dbReference>
<dbReference type="EMBL" id="DWYG01000016">
    <property type="protein sequence ID" value="HJB41178.1"/>
    <property type="molecule type" value="Genomic_DNA"/>
</dbReference>
<feature type="domain" description="Amidohydrolase 3" evidence="1">
    <location>
        <begin position="411"/>
        <end position="509"/>
    </location>
</feature>
<dbReference type="AlphaFoldDB" id="A0A9D2S201"/>
<dbReference type="PANTHER" id="PTHR11647:SF1">
    <property type="entry name" value="COLLAPSIN RESPONSE MEDIATOR PROTEIN"/>
    <property type="match status" value="1"/>
</dbReference>
<dbReference type="Gene3D" id="3.20.20.140">
    <property type="entry name" value="Metal-dependent hydrolases"/>
    <property type="match status" value="2"/>
</dbReference>
<dbReference type="Pfam" id="PF07969">
    <property type="entry name" value="Amidohydro_3"/>
    <property type="match status" value="1"/>
</dbReference>
<proteinExistence type="predicted"/>
<reference evidence="2" key="1">
    <citation type="journal article" date="2021" name="PeerJ">
        <title>Extensive microbial diversity within the chicken gut microbiome revealed by metagenomics and culture.</title>
        <authorList>
            <person name="Gilroy R."/>
            <person name="Ravi A."/>
            <person name="Getino M."/>
            <person name="Pursley I."/>
            <person name="Horton D.L."/>
            <person name="Alikhan N.F."/>
            <person name="Baker D."/>
            <person name="Gharbi K."/>
            <person name="Hall N."/>
            <person name="Watson M."/>
            <person name="Adriaenssens E.M."/>
            <person name="Foster-Nyarko E."/>
            <person name="Jarju S."/>
            <person name="Secka A."/>
            <person name="Antonio M."/>
            <person name="Oren A."/>
            <person name="Chaudhuri R.R."/>
            <person name="La Ragione R."/>
            <person name="Hildebrand F."/>
            <person name="Pallen M.J."/>
        </authorList>
    </citation>
    <scope>NUCLEOTIDE SEQUENCE</scope>
    <source>
        <strain evidence="2">ChiBcec8-13705</strain>
    </source>
</reference>
<dbReference type="SUPFAM" id="SSF51556">
    <property type="entry name" value="Metallo-dependent hydrolases"/>
    <property type="match status" value="1"/>
</dbReference>
<gene>
    <name evidence="2" type="ORF">H9945_01610</name>
</gene>
<dbReference type="SUPFAM" id="SSF51338">
    <property type="entry name" value="Composite domain of metallo-dependent hydrolases"/>
    <property type="match status" value="1"/>
</dbReference>
<dbReference type="GO" id="GO:0005829">
    <property type="term" value="C:cytosol"/>
    <property type="evidence" value="ECO:0007669"/>
    <property type="project" value="TreeGrafter"/>
</dbReference>
<dbReference type="InterPro" id="IPR011059">
    <property type="entry name" value="Metal-dep_hydrolase_composite"/>
</dbReference>
<dbReference type="InterPro" id="IPR013108">
    <property type="entry name" value="Amidohydro_3"/>
</dbReference>
<evidence type="ECO:0000313" key="2">
    <source>
        <dbReference type="EMBL" id="HJB41178.1"/>
    </source>
</evidence>
<dbReference type="GO" id="GO:0016812">
    <property type="term" value="F:hydrolase activity, acting on carbon-nitrogen (but not peptide) bonds, in cyclic amides"/>
    <property type="evidence" value="ECO:0007669"/>
    <property type="project" value="TreeGrafter"/>
</dbReference>
<evidence type="ECO:0000313" key="3">
    <source>
        <dbReference type="Proteomes" id="UP000886803"/>
    </source>
</evidence>
<organism evidence="2 3">
    <name type="scientific">Candidatus Gemmiger avicola</name>
    <dbReference type="NCBI Taxonomy" id="2838605"/>
    <lineage>
        <taxon>Bacteria</taxon>
        <taxon>Bacillati</taxon>
        <taxon>Bacillota</taxon>
        <taxon>Clostridia</taxon>
        <taxon>Eubacteriales</taxon>
        <taxon>Gemmiger</taxon>
    </lineage>
</organism>
<name>A0A9D2S201_9FIRM</name>
<sequence length="534" mass="57042">MEEWILRGGIVCDGTARPPARADILVKEGRIAAIAPHLPDTLPGFRVDGCLVTPGFVDQHRHCDLAPFRDAAFGRLELAQGITSTVVGNCGLSAAPLDPNQEHDFFAYMAPVLGPVPAGAPCASHAAYAAALAGRPLPLHIGFLAGLGSVRYAVKGFSPSPFTARELARGVQLVEEALDAGACGVSLGMMYRPECYTLPEEYAALLAPVARRGGVLCTHIRGEGDSLVASVQEVLKLAREAGVRLNISHFKATGVRNWRSSIFRAIDCLENARAGGQDVTADFYPYDGGSTTLLSLLPPPLADCPPEFFATAAGRTRLRRELYRDHPGWDNMVTAIGWERILLSAVTGPGYLADQGKDFCQIAATHGFDDPADLMADLLASEGGNAGIIVLSMDWADVQTVAKLPYTALISDALYGDAGSPHPRLYGAFPRMLRKLVQEDHCLTLEQAIAKMTALPARCLGLTGRGVLAPGACADLLVFRPEEFADHATYTAPKQFATGMRLVFVNGRLAFRHDTMEPARAGTLLRGPAYTQKG</sequence>
<evidence type="ECO:0000259" key="1">
    <source>
        <dbReference type="Pfam" id="PF07969"/>
    </source>
</evidence>
<dbReference type="PANTHER" id="PTHR11647">
    <property type="entry name" value="HYDRANTOINASE/DIHYDROPYRIMIDINASE FAMILY MEMBER"/>
    <property type="match status" value="1"/>
</dbReference>
<reference evidence="2" key="2">
    <citation type="submission" date="2021-04" db="EMBL/GenBank/DDBJ databases">
        <authorList>
            <person name="Gilroy R."/>
        </authorList>
    </citation>
    <scope>NUCLEOTIDE SEQUENCE</scope>
    <source>
        <strain evidence="2">ChiBcec8-13705</strain>
    </source>
</reference>
<comment type="caution">
    <text evidence="2">The sequence shown here is derived from an EMBL/GenBank/DDBJ whole genome shotgun (WGS) entry which is preliminary data.</text>
</comment>
<dbReference type="InterPro" id="IPR050378">
    <property type="entry name" value="Metallo-dep_Hydrolases_sf"/>
</dbReference>
<protein>
    <submittedName>
        <fullName evidence="2">Amidohydrolase family protein</fullName>
    </submittedName>
</protein>
<dbReference type="Proteomes" id="UP000886803">
    <property type="component" value="Unassembled WGS sequence"/>
</dbReference>
<accession>A0A9D2S201</accession>